<evidence type="ECO:0000256" key="1">
    <source>
        <dbReference type="SAM" id="MobiDB-lite"/>
    </source>
</evidence>
<evidence type="ECO:0000313" key="3">
    <source>
        <dbReference type="Proteomes" id="UP001362899"/>
    </source>
</evidence>
<gene>
    <name evidence="2" type="ORF">DASB73_021520</name>
</gene>
<evidence type="ECO:0000313" key="2">
    <source>
        <dbReference type="EMBL" id="GMM51194.1"/>
    </source>
</evidence>
<reference evidence="2 3" key="1">
    <citation type="journal article" date="2023" name="Elife">
        <title>Identification of key yeast species and microbe-microbe interactions impacting larval growth of Drosophila in the wild.</title>
        <authorList>
            <person name="Mure A."/>
            <person name="Sugiura Y."/>
            <person name="Maeda R."/>
            <person name="Honda K."/>
            <person name="Sakurai N."/>
            <person name="Takahashi Y."/>
            <person name="Watada M."/>
            <person name="Katoh T."/>
            <person name="Gotoh A."/>
            <person name="Gotoh Y."/>
            <person name="Taniguchi I."/>
            <person name="Nakamura K."/>
            <person name="Hayashi T."/>
            <person name="Katayama T."/>
            <person name="Uemura T."/>
            <person name="Hattori Y."/>
        </authorList>
    </citation>
    <scope>NUCLEOTIDE SEQUENCE [LARGE SCALE GENOMIC DNA]</scope>
    <source>
        <strain evidence="2 3">SB-73</strain>
    </source>
</reference>
<feature type="region of interest" description="Disordered" evidence="1">
    <location>
        <begin position="189"/>
        <end position="212"/>
    </location>
</feature>
<name>A0AAV5RI49_STABA</name>
<protein>
    <submittedName>
        <fullName evidence="2">Uncharacterized protein</fullName>
    </submittedName>
</protein>
<dbReference type="AlphaFoldDB" id="A0AAV5RI49"/>
<dbReference type="EMBL" id="BTGC01000003">
    <property type="protein sequence ID" value="GMM51194.1"/>
    <property type="molecule type" value="Genomic_DNA"/>
</dbReference>
<sequence length="212" mass="24275">MLKFSRSFSSTRAARIDLAGLYSRVSRWRSKEPAHAVVDPTKEATPKGEIAEDGLPQDLRIVGLPRKLEEDWPSVKQYAEFVAYPTNHFKHDLKQTDIDASLQKVTESEISSLMTRLDAIKKVSTELNIAVPDHALAKISSLAEFRQYLVGASKLYDEKRPDAVYFNPEEFSDLNITFHDTLKERRERKRRMQELHKEAVEKAKEATSSLLE</sequence>
<organism evidence="2 3">
    <name type="scientific">Starmerella bacillaris</name>
    <name type="common">Yeast</name>
    <name type="synonym">Candida zemplinina</name>
    <dbReference type="NCBI Taxonomy" id="1247836"/>
    <lineage>
        <taxon>Eukaryota</taxon>
        <taxon>Fungi</taxon>
        <taxon>Dikarya</taxon>
        <taxon>Ascomycota</taxon>
        <taxon>Saccharomycotina</taxon>
        <taxon>Dipodascomycetes</taxon>
        <taxon>Dipodascales</taxon>
        <taxon>Trichomonascaceae</taxon>
        <taxon>Starmerella</taxon>
    </lineage>
</organism>
<dbReference type="Proteomes" id="UP001362899">
    <property type="component" value="Unassembled WGS sequence"/>
</dbReference>
<accession>A0AAV5RI49</accession>
<keyword evidence="3" id="KW-1185">Reference proteome</keyword>
<comment type="caution">
    <text evidence="2">The sequence shown here is derived from an EMBL/GenBank/DDBJ whole genome shotgun (WGS) entry which is preliminary data.</text>
</comment>
<feature type="compositionally biased region" description="Basic and acidic residues" evidence="1">
    <location>
        <begin position="192"/>
        <end position="205"/>
    </location>
</feature>
<proteinExistence type="predicted"/>